<evidence type="ECO:0000256" key="6">
    <source>
        <dbReference type="ARBA" id="ARBA00022725"/>
    </source>
</evidence>
<keyword evidence="3" id="KW-0145">Chemotaxis</keyword>
<evidence type="ECO:0000256" key="1">
    <source>
        <dbReference type="ARBA" id="ARBA00004272"/>
    </source>
</evidence>
<evidence type="ECO:0000256" key="5">
    <source>
        <dbReference type="ARBA" id="ARBA00022692"/>
    </source>
</evidence>
<dbReference type="Proteomes" id="UP000005239">
    <property type="component" value="Unassembled WGS sequence"/>
</dbReference>
<name>A0A2A6CQN2_PRIPA</name>
<evidence type="ECO:0000256" key="11">
    <source>
        <dbReference type="ARBA" id="ARBA00023180"/>
    </source>
</evidence>
<keyword evidence="12" id="KW-0966">Cell projection</keyword>
<comment type="similarity">
    <text evidence="14">Belongs to the nematode receptor-like protein str family.</text>
</comment>
<dbReference type="GO" id="GO:0007608">
    <property type="term" value="P:sensory perception of smell"/>
    <property type="evidence" value="ECO:0007669"/>
    <property type="project" value="UniProtKB-KW"/>
</dbReference>
<evidence type="ECO:0000256" key="16">
    <source>
        <dbReference type="ARBA" id="ARBA00067967"/>
    </source>
</evidence>
<comment type="subcellular location">
    <subcellularLocation>
        <location evidence="1">Cell projection</location>
        <location evidence="1">Cilium membrane</location>
        <topology evidence="1">Multi-pass membrane protein</topology>
    </subcellularLocation>
</comment>
<evidence type="ECO:0000256" key="8">
    <source>
        <dbReference type="ARBA" id="ARBA00023069"/>
    </source>
</evidence>
<dbReference type="SUPFAM" id="SSF81321">
    <property type="entry name" value="Family A G protein-coupled receptor-like"/>
    <property type="match status" value="1"/>
</dbReference>
<dbReference type="Gene3D" id="1.20.1070.10">
    <property type="entry name" value="Rhodopsin 7-helix transmembrane proteins"/>
    <property type="match status" value="1"/>
</dbReference>
<evidence type="ECO:0000256" key="7">
    <source>
        <dbReference type="ARBA" id="ARBA00022989"/>
    </source>
</evidence>
<evidence type="ECO:0000256" key="12">
    <source>
        <dbReference type="ARBA" id="ARBA00023273"/>
    </source>
</evidence>
<evidence type="ECO:0000256" key="13">
    <source>
        <dbReference type="ARBA" id="ARBA00054965"/>
    </source>
</evidence>
<evidence type="ECO:0000313" key="19">
    <source>
        <dbReference type="EnsemblMetazoa" id="PPA15584.1"/>
    </source>
</evidence>
<sequence length="1512" mass="171506">MSTQIFPMVDPYLVLFFVPGYRKKLPKFMQKAFNKTDEITNQSSTTSTVMLYSYSFTRKQSTMICGLVSENFYHGYSYVATAFACVLNTMLIYVLIVTHVNHVGPYRWMLLSFSVVEIMISLVHFALIPAIHLTEFGYIYWGYRVLDLPTDQGVLASLIWVLLFYQTFVLTAFHYVYRFVLLSDFPRCERGFLPEVYEIDLYAPNKPGFLGIVYWTLHENGNKVWVRMALITIFCIVMVFSTSGMVIVYCLVRIITEMAPRKHLVRRNGYNLPDVHADLPYDRSVSRAVLCARTIIPAITSHPLRRSWHSSTHVNSDLPYDRSVSRPLLRSRIPTCAASLRSPRHRAHICSSHRPFELRRLLKVGPDRWLLFSFGVIDILISLLHFALIAAIHMTEFAYIFWGHRWLEGSTEQDVWSTRFLITRWGERTCEMRRLLLSFRALLETYGFECSEGRRGIDEDEETKRWIAHSLITILVLICLLSASTSIIIFCLMRICFAQIQNTTHATTNVPGSDLSSFLIFSDLYPIIYLACRQSFPQSLHTGQLHSSFSSHYLPMIVPMIFVYFPCAGIINLPMMGFRLNVFPNLVSASLTFFPLIDAFIIIMFGALVSEEFYHAYSYFATAFACSSNALLIYIIITTHVSHVGPYRWLLLSFAVVDILVSLAHFGLVPAIHLSDFGYIFWGYRTLQFSTVPGTWANCVFAVLFYQTFVLTAFHYVYRYVLMCNPSWLSWIQQKPWRNWLIIAIIADVVYIAINGFYPTDFVRGHYTQIMKEFYGIDLWTINKPGFFGIVFWIINESGEKEYVMSSLVTIGNVLIVFCTSAAVMVFCLVRILQELSSSDTSHLKSATRRMHKQLFRALLWQTAIPMVTSYGPMAVIFVGPLTGYPLGGLGTILIMSTQIFSMIDPYLVLFFVQGYRRALPKFVQKFVNNSKPEPTSMSLTSSGYSYFATSFSCIYVLITTHVRPYRWLLLSFSVIDILISLVHFALVPVCIGSSIGADRVSGSAHDRIRLHLLGLPLVGGKHGEGCLVRWVQEKGAENDEANTFPGLVWVILFYQTFVLTAFHYVYRYVLLCNPPWLAWIQRNHCRNWIIVAFVADRKIGGIFLDCVECFTPTDIQRNAFGKEMMDPYGPLAFIFLGPLLTGVHYGGLGTHLLMSTHIFPMIDPFLELFFVQGYRRALPRFLQRVIAPTSVVPTGHSSTAIIDEDEETKRWIAHSLITILVVMICLLSASTSIIIFCLMRIVRQMTPSNVLLKSKTRHMQRQMFRALICQTIIPTITSYGPIAFIFLVPLFTGNHSSFNQEAYTIILLNPSTAVGATVEVNTFEFTTIPFFPAAPHTNLRAPCRSSLIRRMITAASQSGKAEMNEALVSGEMTSSTSKKGALRLLMYGTYTHSIGTTNSHDTFPNTVSIPLDGPVSIEKVQTVVPMLCVYVPYINNLNAPFFDVDDVISPETSASFISAFPLWDAAVIILLMRDDRLVCGAAGKKGMVVNSKVFTSTVAPTTLRHYGPKSV</sequence>
<dbReference type="InterPro" id="IPR019428">
    <property type="entry name" value="7TM_GPCR_serpentine_rcpt_Str"/>
</dbReference>
<evidence type="ECO:0000256" key="9">
    <source>
        <dbReference type="ARBA" id="ARBA00023136"/>
    </source>
</evidence>
<reference evidence="19" key="2">
    <citation type="submission" date="2022-06" db="UniProtKB">
        <authorList>
            <consortium name="EnsemblMetazoa"/>
        </authorList>
    </citation>
    <scope>IDENTIFICATION</scope>
    <source>
        <strain evidence="19">PS312</strain>
    </source>
</reference>
<evidence type="ECO:0000256" key="3">
    <source>
        <dbReference type="ARBA" id="ARBA00022500"/>
    </source>
</evidence>
<keyword evidence="5" id="KW-0812">Transmembrane</keyword>
<keyword evidence="2" id="KW-1003">Cell membrane</keyword>
<evidence type="ECO:0000256" key="14">
    <source>
        <dbReference type="ARBA" id="ARBA00061678"/>
    </source>
</evidence>
<accession>A0A2A6CQN2</accession>
<evidence type="ECO:0000256" key="10">
    <source>
        <dbReference type="ARBA" id="ARBA00023170"/>
    </source>
</evidence>
<keyword evidence="20" id="KW-1185">Reference proteome</keyword>
<keyword evidence="9" id="KW-0472">Membrane</keyword>
<dbReference type="GO" id="GO:0060170">
    <property type="term" value="C:ciliary membrane"/>
    <property type="evidence" value="ECO:0007669"/>
    <property type="project" value="UniProtKB-SubCell"/>
</dbReference>
<keyword evidence="7" id="KW-1133">Transmembrane helix</keyword>
<keyword evidence="11" id="KW-0325">Glycoprotein</keyword>
<evidence type="ECO:0000256" key="2">
    <source>
        <dbReference type="ARBA" id="ARBA00022475"/>
    </source>
</evidence>
<dbReference type="GO" id="GO:0006935">
    <property type="term" value="P:chemotaxis"/>
    <property type="evidence" value="ECO:0007669"/>
    <property type="project" value="UniProtKB-KW"/>
</dbReference>
<dbReference type="PANTHER" id="PTHR22943:SF248">
    <property type="entry name" value="SEVEN TM RECEPTOR"/>
    <property type="match status" value="1"/>
</dbReference>
<keyword evidence="10" id="KW-0675">Receptor</keyword>
<keyword evidence="8" id="KW-0969">Cilium</keyword>
<keyword evidence="6" id="KW-0552">Olfaction</keyword>
<evidence type="ECO:0000256" key="4">
    <source>
        <dbReference type="ARBA" id="ARBA00022606"/>
    </source>
</evidence>
<gene>
    <name evidence="19" type="primary">WBGene00105138</name>
</gene>
<comment type="subunit">
    <text evidence="15">Interacts with odr-4.</text>
</comment>
<organism evidence="19 20">
    <name type="scientific">Pristionchus pacificus</name>
    <name type="common">Parasitic nematode worm</name>
    <dbReference type="NCBI Taxonomy" id="54126"/>
    <lineage>
        <taxon>Eukaryota</taxon>
        <taxon>Metazoa</taxon>
        <taxon>Ecdysozoa</taxon>
        <taxon>Nematoda</taxon>
        <taxon>Chromadorea</taxon>
        <taxon>Rhabditida</taxon>
        <taxon>Rhabditina</taxon>
        <taxon>Diplogasteromorpha</taxon>
        <taxon>Diplogasteroidea</taxon>
        <taxon>Neodiplogasteridae</taxon>
        <taxon>Pristionchus</taxon>
    </lineage>
</organism>
<evidence type="ECO:0000313" key="20">
    <source>
        <dbReference type="Proteomes" id="UP000005239"/>
    </source>
</evidence>
<dbReference type="EnsemblMetazoa" id="PPA15584.1">
    <property type="protein sequence ID" value="PPA15584.1"/>
    <property type="gene ID" value="WBGene00105138"/>
</dbReference>
<dbReference type="FunFam" id="1.20.1070.10:FF:000128">
    <property type="entry name" value="Seven TM Receptor"/>
    <property type="match status" value="1"/>
</dbReference>
<reference evidence="20" key="1">
    <citation type="journal article" date="2008" name="Nat. Genet.">
        <title>The Pristionchus pacificus genome provides a unique perspective on nematode lifestyle and parasitism.</title>
        <authorList>
            <person name="Dieterich C."/>
            <person name="Clifton S.W."/>
            <person name="Schuster L.N."/>
            <person name="Chinwalla A."/>
            <person name="Delehaunty K."/>
            <person name="Dinkelacker I."/>
            <person name="Fulton L."/>
            <person name="Fulton R."/>
            <person name="Godfrey J."/>
            <person name="Minx P."/>
            <person name="Mitreva M."/>
            <person name="Roeseler W."/>
            <person name="Tian H."/>
            <person name="Witte H."/>
            <person name="Yang S.P."/>
            <person name="Wilson R.K."/>
            <person name="Sommer R.J."/>
        </authorList>
    </citation>
    <scope>NUCLEOTIDE SEQUENCE [LARGE SCALE GENOMIC DNA]</scope>
    <source>
        <strain evidence="20">PS312</strain>
    </source>
</reference>
<evidence type="ECO:0000256" key="17">
    <source>
        <dbReference type="ARBA" id="ARBA00078653"/>
    </source>
</evidence>
<evidence type="ECO:0000256" key="18">
    <source>
        <dbReference type="ARBA" id="ARBA00082489"/>
    </source>
</evidence>
<dbReference type="Pfam" id="PF10326">
    <property type="entry name" value="7TM_GPCR_Str"/>
    <property type="match status" value="4"/>
</dbReference>
<accession>A0A8R1UBR3</accession>
<comment type="function">
    <text evidence="13">An odorant receptor which affects chemotaxis to the volatile odorant diacetyl. Specifies AWA neuronal cell fate via the odr-7 pathway.</text>
</comment>
<keyword evidence="4" id="KW-0716">Sensory transduction</keyword>
<protein>
    <recommendedName>
        <fullName evidence="16">Serpentine receptor class r-10</fullName>
    </recommendedName>
    <alternativeName>
        <fullName evidence="17">Odorant response abnormal protein 10</fullName>
    </alternativeName>
    <alternativeName>
        <fullName evidence="18">Olfactory receptor 10</fullName>
    </alternativeName>
</protein>
<dbReference type="PANTHER" id="PTHR22943">
    <property type="entry name" value="7-TRANSMEMBRANE DOMAIN RECEPTOR C.ELEGANS"/>
    <property type="match status" value="1"/>
</dbReference>
<proteinExistence type="inferred from homology"/>
<evidence type="ECO:0000256" key="15">
    <source>
        <dbReference type="ARBA" id="ARBA00064300"/>
    </source>
</evidence>